<evidence type="ECO:0000313" key="6">
    <source>
        <dbReference type="EMBL" id="KAK8881843.1"/>
    </source>
</evidence>
<dbReference type="EMBL" id="JAPFFF010000009">
    <property type="protein sequence ID" value="KAK8881843.1"/>
    <property type="molecule type" value="Genomic_DNA"/>
</dbReference>
<keyword evidence="3" id="KW-0440">LIM domain</keyword>
<proteinExistence type="predicted"/>
<accession>A0ABR2JSR2</accession>
<evidence type="ECO:0000259" key="5">
    <source>
        <dbReference type="PROSITE" id="PS50023"/>
    </source>
</evidence>
<dbReference type="PROSITE" id="PS50023">
    <property type="entry name" value="LIM_DOMAIN_2"/>
    <property type="match status" value="1"/>
</dbReference>
<organism evidence="6 7">
    <name type="scientific">Tritrichomonas musculus</name>
    <dbReference type="NCBI Taxonomy" id="1915356"/>
    <lineage>
        <taxon>Eukaryota</taxon>
        <taxon>Metamonada</taxon>
        <taxon>Parabasalia</taxon>
        <taxon>Tritrichomonadida</taxon>
        <taxon>Tritrichomonadidae</taxon>
        <taxon>Tritrichomonas</taxon>
    </lineage>
</organism>
<reference evidence="6 7" key="1">
    <citation type="submission" date="2024-04" db="EMBL/GenBank/DDBJ databases">
        <title>Tritrichomonas musculus Genome.</title>
        <authorList>
            <person name="Alves-Ferreira E."/>
            <person name="Grigg M."/>
            <person name="Lorenzi H."/>
            <person name="Galac M."/>
        </authorList>
    </citation>
    <scope>NUCLEOTIDE SEQUENCE [LARGE SCALE GENOMIC DNA]</scope>
    <source>
        <strain evidence="6 7">EAF2021</strain>
    </source>
</reference>
<evidence type="ECO:0000313" key="7">
    <source>
        <dbReference type="Proteomes" id="UP001470230"/>
    </source>
</evidence>
<keyword evidence="1 3" id="KW-0479">Metal-binding</keyword>
<keyword evidence="7" id="KW-1185">Reference proteome</keyword>
<dbReference type="InterPro" id="IPR001781">
    <property type="entry name" value="Znf_LIM"/>
</dbReference>
<sequence length="202" mass="23265">MNISNESFPSSPKINSNSTSNLNIQDNQIKKRIKNSISVKQFNNIPLNLIGSIEKEKNVMTSRTPHRKIIQTSSLLHMNSHTRSSIVSSRIHDNVSAPPKEIPNFSHTDQMKMLNKIFPNEMKNNCNKICCNENHTKFFCAICQSEVQFSSADYLFVGGYYYHLKCLRCSSCSTNLHPPFYIEKASKIYCSYCWFNRKSNYS</sequence>
<evidence type="ECO:0000256" key="3">
    <source>
        <dbReference type="PROSITE-ProRule" id="PRU00125"/>
    </source>
</evidence>
<evidence type="ECO:0000256" key="1">
    <source>
        <dbReference type="ARBA" id="ARBA00022723"/>
    </source>
</evidence>
<dbReference type="PROSITE" id="PS00478">
    <property type="entry name" value="LIM_DOMAIN_1"/>
    <property type="match status" value="1"/>
</dbReference>
<evidence type="ECO:0000256" key="2">
    <source>
        <dbReference type="ARBA" id="ARBA00022833"/>
    </source>
</evidence>
<dbReference type="SMART" id="SM00132">
    <property type="entry name" value="LIM"/>
    <property type="match status" value="1"/>
</dbReference>
<evidence type="ECO:0000256" key="4">
    <source>
        <dbReference type="SAM" id="MobiDB-lite"/>
    </source>
</evidence>
<dbReference type="CDD" id="cd08368">
    <property type="entry name" value="LIM"/>
    <property type="match status" value="1"/>
</dbReference>
<feature type="region of interest" description="Disordered" evidence="4">
    <location>
        <begin position="1"/>
        <end position="23"/>
    </location>
</feature>
<gene>
    <name evidence="6" type="ORF">M9Y10_044479</name>
</gene>
<dbReference type="Pfam" id="PF00412">
    <property type="entry name" value="LIM"/>
    <property type="match status" value="1"/>
</dbReference>
<name>A0ABR2JSR2_9EUKA</name>
<protein>
    <recommendedName>
        <fullName evidence="5">LIM zinc-binding domain-containing protein</fullName>
    </recommendedName>
</protein>
<keyword evidence="2 3" id="KW-0862">Zinc</keyword>
<dbReference type="Proteomes" id="UP001470230">
    <property type="component" value="Unassembled WGS sequence"/>
</dbReference>
<dbReference type="Gene3D" id="2.10.110.10">
    <property type="entry name" value="Cysteine Rich Protein"/>
    <property type="match status" value="1"/>
</dbReference>
<comment type="caution">
    <text evidence="6">The sequence shown here is derived from an EMBL/GenBank/DDBJ whole genome shotgun (WGS) entry which is preliminary data.</text>
</comment>
<feature type="domain" description="LIM zinc-binding" evidence="5">
    <location>
        <begin position="138"/>
        <end position="200"/>
    </location>
</feature>